<organism evidence="2 3">
    <name type="scientific">Paramuricea clavata</name>
    <name type="common">Red gorgonian</name>
    <name type="synonym">Violescent sea-whip</name>
    <dbReference type="NCBI Taxonomy" id="317549"/>
    <lineage>
        <taxon>Eukaryota</taxon>
        <taxon>Metazoa</taxon>
        <taxon>Cnidaria</taxon>
        <taxon>Anthozoa</taxon>
        <taxon>Octocorallia</taxon>
        <taxon>Malacalcyonacea</taxon>
        <taxon>Plexauridae</taxon>
        <taxon>Paramuricea</taxon>
    </lineage>
</organism>
<sequence length="146" mass="17043">MVPQTHSSYRIAKKIVRHHSNISFLRTCKYFKVIPNGLQANNILAHTTNSRLAESLALKHSRQWLQLAINTQYDRLSKIRGCVFPLNQQEDHDITRLRNSLAETKESKLKQLLNRQRKLNREYEAENKPQGFKNLSSETLDNQNFG</sequence>
<proteinExistence type="predicted"/>
<evidence type="ECO:0000313" key="2">
    <source>
        <dbReference type="EMBL" id="CAB4022578.1"/>
    </source>
</evidence>
<gene>
    <name evidence="2" type="ORF">PACLA_8A016511</name>
</gene>
<reference evidence="2" key="1">
    <citation type="submission" date="2020-04" db="EMBL/GenBank/DDBJ databases">
        <authorList>
            <person name="Alioto T."/>
            <person name="Alioto T."/>
            <person name="Gomez Garrido J."/>
        </authorList>
    </citation>
    <scope>NUCLEOTIDE SEQUENCE</scope>
    <source>
        <strain evidence="2">A484AB</strain>
    </source>
</reference>
<keyword evidence="3" id="KW-1185">Reference proteome</keyword>
<evidence type="ECO:0000313" key="3">
    <source>
        <dbReference type="Proteomes" id="UP001152795"/>
    </source>
</evidence>
<dbReference type="AlphaFoldDB" id="A0A6S7KQ35"/>
<comment type="caution">
    <text evidence="2">The sequence shown here is derived from an EMBL/GenBank/DDBJ whole genome shotgun (WGS) entry which is preliminary data.</text>
</comment>
<feature type="compositionally biased region" description="Polar residues" evidence="1">
    <location>
        <begin position="133"/>
        <end position="146"/>
    </location>
</feature>
<dbReference type="EMBL" id="CACRXK020012041">
    <property type="protein sequence ID" value="CAB4022578.1"/>
    <property type="molecule type" value="Genomic_DNA"/>
</dbReference>
<protein>
    <submittedName>
        <fullName evidence="2">Uncharacterized protein</fullName>
    </submittedName>
</protein>
<name>A0A6S7KQ35_PARCT</name>
<evidence type="ECO:0000256" key="1">
    <source>
        <dbReference type="SAM" id="MobiDB-lite"/>
    </source>
</evidence>
<accession>A0A6S7KQ35</accession>
<feature type="region of interest" description="Disordered" evidence="1">
    <location>
        <begin position="124"/>
        <end position="146"/>
    </location>
</feature>
<dbReference type="Proteomes" id="UP001152795">
    <property type="component" value="Unassembled WGS sequence"/>
</dbReference>